<reference evidence="1 2" key="1">
    <citation type="journal article" date="2019" name="Sci. Rep.">
        <title>Orb-weaving spider Araneus ventricosus genome elucidates the spidroin gene catalogue.</title>
        <authorList>
            <person name="Kono N."/>
            <person name="Nakamura H."/>
            <person name="Ohtoshi R."/>
            <person name="Moran D.A.P."/>
            <person name="Shinohara A."/>
            <person name="Yoshida Y."/>
            <person name="Fujiwara M."/>
            <person name="Mori M."/>
            <person name="Tomita M."/>
            <person name="Arakawa K."/>
        </authorList>
    </citation>
    <scope>NUCLEOTIDE SEQUENCE [LARGE SCALE GENOMIC DNA]</scope>
</reference>
<proteinExistence type="predicted"/>
<gene>
    <name evidence="1" type="ORF">AVEN_5072_1</name>
</gene>
<dbReference type="AlphaFoldDB" id="A0A4Y2UDI2"/>
<accession>A0A4Y2UDI2</accession>
<keyword evidence="2" id="KW-1185">Reference proteome</keyword>
<dbReference type="Proteomes" id="UP000499080">
    <property type="component" value="Unassembled WGS sequence"/>
</dbReference>
<name>A0A4Y2UDI2_ARAVE</name>
<organism evidence="1 2">
    <name type="scientific">Araneus ventricosus</name>
    <name type="common">Orbweaver spider</name>
    <name type="synonym">Epeira ventricosa</name>
    <dbReference type="NCBI Taxonomy" id="182803"/>
    <lineage>
        <taxon>Eukaryota</taxon>
        <taxon>Metazoa</taxon>
        <taxon>Ecdysozoa</taxon>
        <taxon>Arthropoda</taxon>
        <taxon>Chelicerata</taxon>
        <taxon>Arachnida</taxon>
        <taxon>Araneae</taxon>
        <taxon>Araneomorphae</taxon>
        <taxon>Entelegynae</taxon>
        <taxon>Araneoidea</taxon>
        <taxon>Araneidae</taxon>
        <taxon>Araneus</taxon>
    </lineage>
</organism>
<evidence type="ECO:0000313" key="1">
    <source>
        <dbReference type="EMBL" id="GBO10174.1"/>
    </source>
</evidence>
<protein>
    <submittedName>
        <fullName evidence="1">Uncharacterized protein</fullName>
    </submittedName>
</protein>
<comment type="caution">
    <text evidence="1">The sequence shown here is derived from an EMBL/GenBank/DDBJ whole genome shotgun (WGS) entry which is preliminary data.</text>
</comment>
<evidence type="ECO:0000313" key="2">
    <source>
        <dbReference type="Proteomes" id="UP000499080"/>
    </source>
</evidence>
<sequence length="135" mass="15620">MLSDFLPQFYQGRVCKYAAGQTREAGSNKRERDMAKRTVVLLFWSEMTQEYLALQVTLNYYSSLVQVNLRVNILSRHCAVMIITHLTSYPEFTRASNYGIKSEITSFVNVIIRHKKMKSNSVTPQVFYGLLIELI</sequence>
<dbReference type="EMBL" id="BGPR01035366">
    <property type="protein sequence ID" value="GBO10174.1"/>
    <property type="molecule type" value="Genomic_DNA"/>
</dbReference>